<evidence type="ECO:0000313" key="7">
    <source>
        <dbReference type="EnsemblMetazoa" id="G23504.2:cds"/>
    </source>
</evidence>
<dbReference type="Gene3D" id="3.60.130.10">
    <property type="entry name" value="Clavaminate synthase-like"/>
    <property type="match status" value="1"/>
</dbReference>
<keyword evidence="4" id="KW-0560">Oxidoreductase</keyword>
<dbReference type="GO" id="GO:0046872">
    <property type="term" value="F:metal ion binding"/>
    <property type="evidence" value="ECO:0007669"/>
    <property type="project" value="UniProtKB-KW"/>
</dbReference>
<dbReference type="Pfam" id="PF02668">
    <property type="entry name" value="TauD"/>
    <property type="match status" value="1"/>
</dbReference>
<evidence type="ECO:0000256" key="4">
    <source>
        <dbReference type="ARBA" id="ARBA00023002"/>
    </source>
</evidence>
<dbReference type="InterPro" id="IPR042098">
    <property type="entry name" value="TauD-like_sf"/>
</dbReference>
<sequence>MFKRLTQTGNNCVQVNIFRRILQNSYFHFDDMKTYGKIVTDVNLSDAVSDDVIEKIKKDVHEHVLLIFKNQGIVSGERHVEISKWFGDLESTFYKHPRSPHPDVFRVSNNEEEGCTNVGRTGWHIDGSFMTEPFRFSLYHMVAVPKSGDTAFVPLTKLIESLQPDVRARWERLYMVSDRRLKLKHPLIYSHPVTKKPTLCFHLGMTDAFAWDAGTDKERITEWPETKHILTEIHQEIEKNNRELVYSHKWEQGDFIISDNLAVGHEATPETQLPVSQVGLRILHRTTVKGTEKPSKS</sequence>
<evidence type="ECO:0000256" key="2">
    <source>
        <dbReference type="ARBA" id="ARBA00022723"/>
    </source>
</evidence>
<feature type="domain" description="TauD/TfdA-like" evidence="6">
    <location>
        <begin position="37"/>
        <end position="270"/>
    </location>
</feature>
<comment type="similarity">
    <text evidence="1">Belongs to the TfdA dioxygenase family.</text>
</comment>
<dbReference type="PANTHER" id="PTHR43779:SF3">
    <property type="entry name" value="(3R)-3-[(CARBOXYMETHYL)AMINO]FATTY ACID OXYGENASE_DECARBOXYLASE"/>
    <property type="match status" value="1"/>
</dbReference>
<dbReference type="Proteomes" id="UP000005408">
    <property type="component" value="Unassembled WGS sequence"/>
</dbReference>
<evidence type="ECO:0000256" key="1">
    <source>
        <dbReference type="ARBA" id="ARBA00005896"/>
    </source>
</evidence>
<evidence type="ECO:0000256" key="5">
    <source>
        <dbReference type="ARBA" id="ARBA00023004"/>
    </source>
</evidence>
<evidence type="ECO:0000313" key="8">
    <source>
        <dbReference type="Proteomes" id="UP000005408"/>
    </source>
</evidence>
<keyword evidence="8" id="KW-1185">Reference proteome</keyword>
<proteinExistence type="inferred from homology"/>
<dbReference type="OrthoDB" id="10257314at2759"/>
<dbReference type="InterPro" id="IPR051178">
    <property type="entry name" value="TfdA_dioxygenase"/>
</dbReference>
<dbReference type="AlphaFoldDB" id="A0A8W8KK85"/>
<evidence type="ECO:0000259" key="6">
    <source>
        <dbReference type="Pfam" id="PF02668"/>
    </source>
</evidence>
<reference evidence="7" key="1">
    <citation type="submission" date="2022-08" db="UniProtKB">
        <authorList>
            <consortium name="EnsemblMetazoa"/>
        </authorList>
    </citation>
    <scope>IDENTIFICATION</scope>
    <source>
        <strain evidence="7">05x7-T-G4-1.051#20</strain>
    </source>
</reference>
<name>A0A8W8KK85_MAGGI</name>
<dbReference type="InterPro" id="IPR003819">
    <property type="entry name" value="TauD/TfdA-like"/>
</dbReference>
<evidence type="ECO:0000256" key="3">
    <source>
        <dbReference type="ARBA" id="ARBA00022964"/>
    </source>
</evidence>
<dbReference type="PANTHER" id="PTHR43779">
    <property type="entry name" value="DIOXYGENASE RV0097-RELATED"/>
    <property type="match status" value="1"/>
</dbReference>
<organism evidence="7 8">
    <name type="scientific">Magallana gigas</name>
    <name type="common">Pacific oyster</name>
    <name type="synonym">Crassostrea gigas</name>
    <dbReference type="NCBI Taxonomy" id="29159"/>
    <lineage>
        <taxon>Eukaryota</taxon>
        <taxon>Metazoa</taxon>
        <taxon>Spiralia</taxon>
        <taxon>Lophotrochozoa</taxon>
        <taxon>Mollusca</taxon>
        <taxon>Bivalvia</taxon>
        <taxon>Autobranchia</taxon>
        <taxon>Pteriomorphia</taxon>
        <taxon>Ostreida</taxon>
        <taxon>Ostreoidea</taxon>
        <taxon>Ostreidae</taxon>
        <taxon>Magallana</taxon>
    </lineage>
</organism>
<keyword evidence="3" id="KW-0223">Dioxygenase</keyword>
<keyword evidence="2" id="KW-0479">Metal-binding</keyword>
<keyword evidence="5" id="KW-0408">Iron</keyword>
<dbReference type="OMA" id="VYSHKWE"/>
<dbReference type="GO" id="GO:0051213">
    <property type="term" value="F:dioxygenase activity"/>
    <property type="evidence" value="ECO:0007669"/>
    <property type="project" value="UniProtKB-KW"/>
</dbReference>
<dbReference type="EnsemblMetazoa" id="G23504.2">
    <property type="protein sequence ID" value="G23504.2:cds"/>
    <property type="gene ID" value="G23504"/>
</dbReference>
<accession>A0A8W8KK85</accession>
<dbReference type="SUPFAM" id="SSF51197">
    <property type="entry name" value="Clavaminate synthase-like"/>
    <property type="match status" value="1"/>
</dbReference>
<protein>
    <recommendedName>
        <fullName evidence="6">TauD/TfdA-like domain-containing protein</fullName>
    </recommendedName>
</protein>